<keyword evidence="5" id="KW-0256">Endoplasmic reticulum</keyword>
<organism evidence="9 10">
    <name type="scientific">Uncinula necator</name>
    <name type="common">Grape powdery mildew</name>
    <dbReference type="NCBI Taxonomy" id="52586"/>
    <lineage>
        <taxon>Eukaryota</taxon>
        <taxon>Fungi</taxon>
        <taxon>Dikarya</taxon>
        <taxon>Ascomycota</taxon>
        <taxon>Pezizomycotina</taxon>
        <taxon>Leotiomycetes</taxon>
        <taxon>Erysiphales</taxon>
        <taxon>Erysiphaceae</taxon>
        <taxon>Erysiphe</taxon>
    </lineage>
</organism>
<evidence type="ECO:0000256" key="2">
    <source>
        <dbReference type="ARBA" id="ARBA00006859"/>
    </source>
</evidence>
<dbReference type="Pfam" id="PF04258">
    <property type="entry name" value="Peptidase_A22B"/>
    <property type="match status" value="1"/>
</dbReference>
<keyword evidence="6 8" id="KW-1133">Transmembrane helix</keyword>
<name>A0A0B1P7C1_UNCNE</name>
<dbReference type="SMART" id="SM00730">
    <property type="entry name" value="PSN"/>
    <property type="match status" value="1"/>
</dbReference>
<dbReference type="GO" id="GO:0098554">
    <property type="term" value="C:cytoplasmic side of endoplasmic reticulum membrane"/>
    <property type="evidence" value="ECO:0007669"/>
    <property type="project" value="TreeGrafter"/>
</dbReference>
<feature type="transmembrane region" description="Helical" evidence="8">
    <location>
        <begin position="265"/>
        <end position="281"/>
    </location>
</feature>
<comment type="subcellular location">
    <subcellularLocation>
        <location evidence="1">Endoplasmic reticulum membrane</location>
        <topology evidence="1">Multi-pass membrane protein</topology>
    </subcellularLocation>
</comment>
<evidence type="ECO:0000256" key="4">
    <source>
        <dbReference type="ARBA" id="ARBA00022801"/>
    </source>
</evidence>
<comment type="caution">
    <text evidence="9">The sequence shown here is derived from an EMBL/GenBank/DDBJ whole genome shotgun (WGS) entry which is preliminary data.</text>
</comment>
<dbReference type="PANTHER" id="PTHR12174:SF23">
    <property type="entry name" value="MINOR HISTOCOMPATIBILITY ANTIGEN H13"/>
    <property type="match status" value="1"/>
</dbReference>
<dbReference type="GO" id="GO:0033619">
    <property type="term" value="P:membrane protein proteolysis"/>
    <property type="evidence" value="ECO:0007669"/>
    <property type="project" value="TreeGrafter"/>
</dbReference>
<feature type="transmembrane region" description="Helical" evidence="8">
    <location>
        <begin position="237"/>
        <end position="259"/>
    </location>
</feature>
<evidence type="ECO:0000256" key="6">
    <source>
        <dbReference type="ARBA" id="ARBA00022989"/>
    </source>
</evidence>
<feature type="transmembrane region" description="Helical" evidence="8">
    <location>
        <begin position="293"/>
        <end position="317"/>
    </location>
</feature>
<keyword evidence="4" id="KW-0378">Hydrolase</keyword>
<keyword evidence="7 8" id="KW-0472">Membrane</keyword>
<feature type="transmembrane region" description="Helical" evidence="8">
    <location>
        <begin position="418"/>
        <end position="441"/>
    </location>
</feature>
<dbReference type="AlphaFoldDB" id="A0A0B1P7C1"/>
<keyword evidence="3 8" id="KW-0812">Transmembrane</keyword>
<evidence type="ECO:0000313" key="9">
    <source>
        <dbReference type="EMBL" id="KHJ34163.1"/>
    </source>
</evidence>
<dbReference type="OrthoDB" id="29661at2759"/>
<dbReference type="MEROPS" id="A22.008"/>
<evidence type="ECO:0000256" key="7">
    <source>
        <dbReference type="ARBA" id="ARBA00023136"/>
    </source>
</evidence>
<feature type="transmembrane region" description="Helical" evidence="8">
    <location>
        <begin position="447"/>
        <end position="465"/>
    </location>
</feature>
<feature type="transmembrane region" description="Helical" evidence="8">
    <location>
        <begin position="94"/>
        <end position="114"/>
    </location>
</feature>
<keyword evidence="10" id="KW-1185">Reference proteome</keyword>
<dbReference type="OMA" id="TFWTGTL"/>
<feature type="transmembrane region" description="Helical" evidence="8">
    <location>
        <begin position="30"/>
        <end position="48"/>
    </location>
</feature>
<accession>A0A0B1P7C1</accession>
<evidence type="ECO:0000256" key="1">
    <source>
        <dbReference type="ARBA" id="ARBA00004477"/>
    </source>
</evidence>
<proteinExistence type="inferred from homology"/>
<comment type="similarity">
    <text evidence="2">Belongs to the peptidase A22B family.</text>
</comment>
<dbReference type="InterPro" id="IPR006639">
    <property type="entry name" value="Preselin/SPP"/>
</dbReference>
<dbReference type="EMBL" id="JNVN01001006">
    <property type="protein sequence ID" value="KHJ34163.1"/>
    <property type="molecule type" value="Genomic_DNA"/>
</dbReference>
<evidence type="ECO:0000313" key="10">
    <source>
        <dbReference type="Proteomes" id="UP000030854"/>
    </source>
</evidence>
<sequence>MDNRFIQFQGESPLLQSIREWAYLLTKERALLLMYVHIIVAALFPIFTGSHASLRCPPSAKVSKKFKKLKIEEEEDELDEYSPDIQGLKPSDAILFPVMAGIILGGLYLLIKWLDDPKLLSKVLNWYFSGIGVIGVGKLTVDILNVIISFVFPRLWSTKNEIYFIDAINLYQLTESSSESGTNLVSVKSIKDVSNPLPGFMSIIPFPSSLSSKIWYTRALFKNHLIFRGYIKNLMRIAVPIRLTHVIGYTFGLIVIILYNFLARPWWLTNLIAFGFCYSTLQLMSPTTFWTGTLVLSGLFIYDITMVFYTPLMVTVASSLDVPIKLVFPGPKKGSMLGLGDVVLPGIMIALALRFDLYLHYLKKQRALKSPPNPNETAVVKPDYIEATGAWGEKFWTSSLEHKSSYQTIADGARFKKVYFWTSLLGYVLGLVVTLFVLKVFNHAQPALLYLVPGVLLSLWGTAWARGEIKTMYDYTEDGDIGLNSKENRSNEKSTSPQNDVINEFKKNENVISKDEASVNAVESLAASYKAKNNEKDASHNRILMFSLTIPRG</sequence>
<evidence type="ECO:0000256" key="5">
    <source>
        <dbReference type="ARBA" id="ARBA00022824"/>
    </source>
</evidence>
<dbReference type="GO" id="GO:0006465">
    <property type="term" value="P:signal peptide processing"/>
    <property type="evidence" value="ECO:0007669"/>
    <property type="project" value="TreeGrafter"/>
</dbReference>
<evidence type="ECO:0000256" key="3">
    <source>
        <dbReference type="ARBA" id="ARBA00022692"/>
    </source>
</evidence>
<feature type="transmembrane region" description="Helical" evidence="8">
    <location>
        <begin position="126"/>
        <end position="152"/>
    </location>
</feature>
<evidence type="ECO:0000256" key="8">
    <source>
        <dbReference type="SAM" id="Phobius"/>
    </source>
</evidence>
<protein>
    <submittedName>
        <fullName evidence="9">Putative signal peptide protein</fullName>
    </submittedName>
</protein>
<reference evidence="9 10" key="1">
    <citation type="journal article" date="2014" name="BMC Genomics">
        <title>Adaptive genomic structural variation in the grape powdery mildew pathogen, Erysiphe necator.</title>
        <authorList>
            <person name="Jones L."/>
            <person name="Riaz S."/>
            <person name="Morales-Cruz A."/>
            <person name="Amrine K.C."/>
            <person name="McGuire B."/>
            <person name="Gubler W.D."/>
            <person name="Walker M.A."/>
            <person name="Cantu D."/>
        </authorList>
    </citation>
    <scope>NUCLEOTIDE SEQUENCE [LARGE SCALE GENOMIC DNA]</scope>
    <source>
        <strain evidence="10">c</strain>
    </source>
</reference>
<dbReference type="Proteomes" id="UP000030854">
    <property type="component" value="Unassembled WGS sequence"/>
</dbReference>
<dbReference type="PANTHER" id="PTHR12174">
    <property type="entry name" value="SIGNAL PEPTIDE PEPTIDASE"/>
    <property type="match status" value="1"/>
</dbReference>
<feature type="transmembrane region" description="Helical" evidence="8">
    <location>
        <begin position="337"/>
        <end position="359"/>
    </location>
</feature>
<dbReference type="HOGENOM" id="CLU_023799_1_1_1"/>
<dbReference type="GO" id="GO:0042500">
    <property type="term" value="F:aspartic endopeptidase activity, intramembrane cleaving"/>
    <property type="evidence" value="ECO:0007669"/>
    <property type="project" value="InterPro"/>
</dbReference>
<dbReference type="InterPro" id="IPR007369">
    <property type="entry name" value="Peptidase_A22B_SPP"/>
</dbReference>
<dbReference type="STRING" id="52586.A0A0B1P7C1"/>
<gene>
    <name evidence="9" type="ORF">EV44_g6527</name>
</gene>
<dbReference type="GO" id="GO:0098553">
    <property type="term" value="C:lumenal side of endoplasmic reticulum membrane"/>
    <property type="evidence" value="ECO:0007669"/>
    <property type="project" value="TreeGrafter"/>
</dbReference>